<protein>
    <submittedName>
        <fullName evidence="1">Uncharacterized protein</fullName>
    </submittedName>
</protein>
<reference evidence="1 2" key="1">
    <citation type="submission" date="2019-10" db="EMBL/GenBank/DDBJ databases">
        <title>Gluconobacter aidae sp. nov., a novel species of acetic acid bacteria isolated in Thailand.</title>
        <authorList>
            <person name="Yukphan P."/>
            <person name="Charoenyingcharoen P."/>
            <person name="Malimas S."/>
            <person name="Muramatsu Y."/>
            <person name="Nakagawa Y."/>
            <person name="Tanasupawat S."/>
            <person name="Yamada Y."/>
        </authorList>
    </citation>
    <scope>NUCLEOTIDE SEQUENCE [LARGE SCALE GENOMIC DNA]</scope>
    <source>
        <strain evidence="1 2">AC10</strain>
    </source>
</reference>
<evidence type="ECO:0000313" key="2">
    <source>
        <dbReference type="Proteomes" id="UP000432209"/>
    </source>
</evidence>
<accession>A0A7X1SSV4</accession>
<dbReference type="Proteomes" id="UP000432209">
    <property type="component" value="Unassembled WGS sequence"/>
</dbReference>
<dbReference type="EMBL" id="WIPH01000021">
    <property type="protein sequence ID" value="MQR99465.1"/>
    <property type="molecule type" value="Genomic_DNA"/>
</dbReference>
<dbReference type="RefSeq" id="WP_153431137.1">
    <property type="nucleotide sequence ID" value="NZ_WIPH01000021.1"/>
</dbReference>
<comment type="caution">
    <text evidence="1">The sequence shown here is derived from an EMBL/GenBank/DDBJ whole genome shotgun (WGS) entry which is preliminary data.</text>
</comment>
<evidence type="ECO:0000313" key="1">
    <source>
        <dbReference type="EMBL" id="MQR99465.1"/>
    </source>
</evidence>
<sequence length="100" mass="10331">MARAIQSKQSSSGRDAGLAYHPASAQSELASFNGCVSDAQSAVAAYEDLLAKAVDQKLKQLFYGIGRHDAQAVAARAGMLHAALNRARSLMAQGAGLRGG</sequence>
<gene>
    <name evidence="1" type="ORF">GFJ39_09700</name>
</gene>
<name>A0A7X1SSV4_9PROT</name>
<dbReference type="AlphaFoldDB" id="A0A7X1SSV4"/>
<organism evidence="1 2">
    <name type="scientific">Gluconobacter aidae</name>
    <dbReference type="NCBI Taxonomy" id="2662454"/>
    <lineage>
        <taxon>Bacteria</taxon>
        <taxon>Pseudomonadati</taxon>
        <taxon>Pseudomonadota</taxon>
        <taxon>Alphaproteobacteria</taxon>
        <taxon>Acetobacterales</taxon>
        <taxon>Acetobacteraceae</taxon>
        <taxon>Gluconobacter</taxon>
    </lineage>
</organism>
<keyword evidence="2" id="KW-1185">Reference proteome</keyword>
<proteinExistence type="predicted"/>